<gene>
    <name evidence="13" type="ORF">AaeL_AAEL011911</name>
</gene>
<keyword evidence="7" id="KW-0238">DNA-binding</keyword>
<organism evidence="13 14">
    <name type="scientific">Aedes aegypti</name>
    <name type="common">Yellowfever mosquito</name>
    <name type="synonym">Culex aegypti</name>
    <dbReference type="NCBI Taxonomy" id="7159"/>
    <lineage>
        <taxon>Eukaryota</taxon>
        <taxon>Metazoa</taxon>
        <taxon>Ecdysozoa</taxon>
        <taxon>Arthropoda</taxon>
        <taxon>Hexapoda</taxon>
        <taxon>Insecta</taxon>
        <taxon>Pterygota</taxon>
        <taxon>Neoptera</taxon>
        <taxon>Endopterygota</taxon>
        <taxon>Diptera</taxon>
        <taxon>Nematocera</taxon>
        <taxon>Culicoidea</taxon>
        <taxon>Culicidae</taxon>
        <taxon>Culicinae</taxon>
        <taxon>Aedini</taxon>
        <taxon>Aedes</taxon>
        <taxon>Stegomyia</taxon>
    </lineage>
</organism>
<dbReference type="PANTHER" id="PTHR16515:SF49">
    <property type="entry name" value="GASTRULA ZINC FINGER PROTEIN XLCGF49.1-LIKE-RELATED"/>
    <property type="match status" value="1"/>
</dbReference>
<dbReference type="OMA" id="DARNHEC"/>
<evidence type="ECO:0000256" key="1">
    <source>
        <dbReference type="ARBA" id="ARBA00004123"/>
    </source>
</evidence>
<keyword evidence="6" id="KW-0805">Transcription regulation</keyword>
<reference evidence="13" key="1">
    <citation type="submission" date="2005-10" db="EMBL/GenBank/DDBJ databases">
        <authorList>
            <person name="Loftus B.J."/>
            <person name="Nene V.M."/>
            <person name="Hannick L.I."/>
            <person name="Bidwell S."/>
            <person name="Haas B."/>
            <person name="Amedeo P."/>
            <person name="Orvis J."/>
            <person name="Wortman J.R."/>
            <person name="White O.R."/>
            <person name="Salzberg S."/>
            <person name="Shumway M."/>
            <person name="Koo H."/>
            <person name="Zhao Y."/>
            <person name="Holmes M."/>
            <person name="Miller J."/>
            <person name="Schatz M."/>
            <person name="Pop M."/>
            <person name="Pai G."/>
            <person name="Utterback T."/>
            <person name="Rogers Y.-H."/>
            <person name="Kravitz S."/>
            <person name="Fraser C.M."/>
        </authorList>
    </citation>
    <scope>NUCLEOTIDE SEQUENCE</scope>
    <source>
        <strain evidence="13">Liverpool</strain>
    </source>
</reference>
<dbReference type="PhylomeDB" id="Q16NN9"/>
<feature type="compositionally biased region" description="Basic residues" evidence="11">
    <location>
        <begin position="229"/>
        <end position="242"/>
    </location>
</feature>
<dbReference type="eggNOG" id="KOG1721">
    <property type="taxonomic scope" value="Eukaryota"/>
</dbReference>
<evidence type="ECO:0000256" key="3">
    <source>
        <dbReference type="ARBA" id="ARBA00022737"/>
    </source>
</evidence>
<dbReference type="PROSITE" id="PS00028">
    <property type="entry name" value="ZINC_FINGER_C2H2_1"/>
    <property type="match status" value="4"/>
</dbReference>
<dbReference type="EMBL" id="CH477814">
    <property type="protein sequence ID" value="EAT35972.1"/>
    <property type="molecule type" value="Genomic_DNA"/>
</dbReference>
<name>Q16NN9_AEDAE</name>
<dbReference type="STRING" id="7159.Q16NN9"/>
<evidence type="ECO:0000256" key="7">
    <source>
        <dbReference type="ARBA" id="ARBA00023125"/>
    </source>
</evidence>
<keyword evidence="5" id="KW-0862">Zinc</keyword>
<evidence type="ECO:0000256" key="11">
    <source>
        <dbReference type="SAM" id="MobiDB-lite"/>
    </source>
</evidence>
<dbReference type="PaxDb" id="7159-AAEL011911-PA"/>
<dbReference type="PANTHER" id="PTHR16515">
    <property type="entry name" value="PR DOMAIN ZINC FINGER PROTEIN"/>
    <property type="match status" value="1"/>
</dbReference>
<keyword evidence="2" id="KW-0479">Metal-binding</keyword>
<feature type="compositionally biased region" description="Polar residues" evidence="11">
    <location>
        <begin position="465"/>
        <end position="476"/>
    </location>
</feature>
<protein>
    <submittedName>
        <fullName evidence="13">AAEL011911-PA</fullName>
    </submittedName>
</protein>
<dbReference type="HOGENOM" id="CLU_535537_0_0_1"/>
<dbReference type="Pfam" id="PF13912">
    <property type="entry name" value="zf-C2H2_6"/>
    <property type="match status" value="1"/>
</dbReference>
<dbReference type="GO" id="GO:0008270">
    <property type="term" value="F:zinc ion binding"/>
    <property type="evidence" value="ECO:0007669"/>
    <property type="project" value="UniProtKB-KW"/>
</dbReference>
<feature type="domain" description="C2H2-type" evidence="12">
    <location>
        <begin position="373"/>
        <end position="400"/>
    </location>
</feature>
<feature type="region of interest" description="Disordered" evidence="11">
    <location>
        <begin position="137"/>
        <end position="281"/>
    </location>
</feature>
<evidence type="ECO:0000256" key="5">
    <source>
        <dbReference type="ARBA" id="ARBA00022833"/>
    </source>
</evidence>
<dbReference type="Gene3D" id="3.30.160.60">
    <property type="entry name" value="Classic Zinc Finger"/>
    <property type="match status" value="4"/>
</dbReference>
<dbReference type="KEGG" id="aag:5575528"/>
<dbReference type="SMART" id="SM00355">
    <property type="entry name" value="ZnF_C2H2"/>
    <property type="match status" value="5"/>
</dbReference>
<dbReference type="PROSITE" id="PS50157">
    <property type="entry name" value="ZINC_FINGER_C2H2_2"/>
    <property type="match status" value="4"/>
</dbReference>
<evidence type="ECO:0000256" key="8">
    <source>
        <dbReference type="ARBA" id="ARBA00023163"/>
    </source>
</evidence>
<keyword evidence="3" id="KW-0677">Repeat</keyword>
<dbReference type="FunFam" id="3.30.160.60:FF:000870">
    <property type="entry name" value="zinc finger protein 197 isoform X1"/>
    <property type="match status" value="1"/>
</dbReference>
<proteinExistence type="predicted"/>
<evidence type="ECO:0000313" key="13">
    <source>
        <dbReference type="EMBL" id="EAT35972.1"/>
    </source>
</evidence>
<dbReference type="GO" id="GO:0005634">
    <property type="term" value="C:nucleus"/>
    <property type="evidence" value="ECO:0007669"/>
    <property type="project" value="UniProtKB-SubCell"/>
</dbReference>
<evidence type="ECO:0000256" key="2">
    <source>
        <dbReference type="ARBA" id="ARBA00022723"/>
    </source>
</evidence>
<dbReference type="GO" id="GO:0003677">
    <property type="term" value="F:DNA binding"/>
    <property type="evidence" value="ECO:0007669"/>
    <property type="project" value="UniProtKB-KW"/>
</dbReference>
<dbReference type="SUPFAM" id="SSF57667">
    <property type="entry name" value="beta-beta-alpha zinc fingers"/>
    <property type="match status" value="3"/>
</dbReference>
<evidence type="ECO:0000313" key="14">
    <source>
        <dbReference type="Proteomes" id="UP000682892"/>
    </source>
</evidence>
<dbReference type="InterPro" id="IPR036236">
    <property type="entry name" value="Znf_C2H2_sf"/>
</dbReference>
<dbReference type="AlphaFoldDB" id="Q16NN9"/>
<feature type="domain" description="C2H2-type" evidence="12">
    <location>
        <begin position="429"/>
        <end position="452"/>
    </location>
</feature>
<feature type="domain" description="C2H2-type" evidence="12">
    <location>
        <begin position="288"/>
        <end position="315"/>
    </location>
</feature>
<dbReference type="InterPro" id="IPR050331">
    <property type="entry name" value="Zinc_finger"/>
</dbReference>
<feature type="region of interest" description="Disordered" evidence="11">
    <location>
        <begin position="453"/>
        <end position="476"/>
    </location>
</feature>
<evidence type="ECO:0000256" key="10">
    <source>
        <dbReference type="PROSITE-ProRule" id="PRU00042"/>
    </source>
</evidence>
<feature type="compositionally biased region" description="Low complexity" evidence="11">
    <location>
        <begin position="213"/>
        <end position="227"/>
    </location>
</feature>
<comment type="subcellular location">
    <subcellularLocation>
        <location evidence="1">Nucleus</location>
    </subcellularLocation>
</comment>
<evidence type="ECO:0000256" key="4">
    <source>
        <dbReference type="ARBA" id="ARBA00022771"/>
    </source>
</evidence>
<dbReference type="Pfam" id="PF00096">
    <property type="entry name" value="zf-C2H2"/>
    <property type="match status" value="4"/>
</dbReference>
<evidence type="ECO:0000256" key="9">
    <source>
        <dbReference type="ARBA" id="ARBA00023242"/>
    </source>
</evidence>
<dbReference type="OrthoDB" id="6077919at2759"/>
<sequence length="476" mass="53627">MPRYPRKAKATVATEEIKEEPLPKVELHSLKMDHMEEIKVEPLVPLDDPIDQCSDGSRCQFCSKLVSESGGPAVTTRKTITYVLGVRKWAPDSDHPDCCQECKTMFDMFYEFKKSCLAAIARAKDLLSEKIVTSNERDLKIPSESTVEKVGGSFEPPLQEICDSDMDEKGFQDDDDDTFVEPLPEPAQNNDKSGLDSPKDMVQPETVPKETDSSSSVPPSSSDDLSPTKPKKRRSVKPKAKTPKTPNDELPTANQSATEEEGIPSATPKPESEESPRKKYQRRKKTTYTCELCSNTFTTEKQWTLHMNRHNGIRTVACRREGCDKKFFDTQHRHAHEIGCGKDVKIMCSVCAAIFRSMSALRTHMAGHGELKFFCKVCGKGFYRKAKLDKHASVHSDARNHECNVCGKRFKSKEANRVHQRVHTEERPYACHICSRAFRYNCGLKAHLERGHDPGELNQPKLKANVNSSDSTIGWF</sequence>
<reference evidence="13" key="3">
    <citation type="submission" date="2012-09" db="EMBL/GenBank/DDBJ databases">
        <authorList>
            <consortium name="VectorBase"/>
        </authorList>
    </citation>
    <scope>NUCLEOTIDE SEQUENCE</scope>
    <source>
        <strain evidence="13">Liverpool</strain>
    </source>
</reference>
<feature type="domain" description="C2H2-type" evidence="12">
    <location>
        <begin position="401"/>
        <end position="428"/>
    </location>
</feature>
<evidence type="ECO:0000256" key="6">
    <source>
        <dbReference type="ARBA" id="ARBA00023015"/>
    </source>
</evidence>
<dbReference type="GO" id="GO:0010468">
    <property type="term" value="P:regulation of gene expression"/>
    <property type="evidence" value="ECO:0007669"/>
    <property type="project" value="TreeGrafter"/>
</dbReference>
<keyword evidence="4 10" id="KW-0863">Zinc-finger</keyword>
<evidence type="ECO:0000259" key="12">
    <source>
        <dbReference type="PROSITE" id="PS50157"/>
    </source>
</evidence>
<reference evidence="13" key="2">
    <citation type="journal article" date="2007" name="Science">
        <title>Genome sequence of Aedes aegypti, a major arbovirus vector.</title>
        <authorList>
            <person name="Nene V."/>
            <person name="Wortman J.R."/>
            <person name="Lawson D."/>
            <person name="Haas B."/>
            <person name="Kodira C."/>
            <person name="Tu Z.J."/>
            <person name="Loftus B."/>
            <person name="Xi Z."/>
            <person name="Megy K."/>
            <person name="Grabherr M."/>
            <person name="Ren Q."/>
            <person name="Zdobnov E.M."/>
            <person name="Lobo N.F."/>
            <person name="Campbell K.S."/>
            <person name="Brown S.E."/>
            <person name="Bonaldo M.F."/>
            <person name="Zhu J."/>
            <person name="Sinkins S.P."/>
            <person name="Hogenkamp D.G."/>
            <person name="Amedeo P."/>
            <person name="Arensburger P."/>
            <person name="Atkinson P.W."/>
            <person name="Bidwell S."/>
            <person name="Biedler J."/>
            <person name="Birney E."/>
            <person name="Bruggner R.V."/>
            <person name="Costas J."/>
            <person name="Coy M.R."/>
            <person name="Crabtree J."/>
            <person name="Crawford M."/>
            <person name="Debruyn B."/>
            <person name="Decaprio D."/>
            <person name="Eiglmeier K."/>
            <person name="Eisenstadt E."/>
            <person name="El-Dorry H."/>
            <person name="Gelbart W.M."/>
            <person name="Gomes S.L."/>
            <person name="Hammond M."/>
            <person name="Hannick L.I."/>
            <person name="Hogan J.R."/>
            <person name="Holmes M.H."/>
            <person name="Jaffe D."/>
            <person name="Johnston J.S."/>
            <person name="Kennedy R.C."/>
            <person name="Koo H."/>
            <person name="Kravitz S."/>
            <person name="Kriventseva E.V."/>
            <person name="Kulp D."/>
            <person name="Labutti K."/>
            <person name="Lee E."/>
            <person name="Li S."/>
            <person name="Lovin D.D."/>
            <person name="Mao C."/>
            <person name="Mauceli E."/>
            <person name="Menck C.F."/>
            <person name="Miller J.R."/>
            <person name="Montgomery P."/>
            <person name="Mori A."/>
            <person name="Nascimento A.L."/>
            <person name="Naveira H.F."/>
            <person name="Nusbaum C."/>
            <person name="O'leary S."/>
            <person name="Orvis J."/>
            <person name="Pertea M."/>
            <person name="Quesneville H."/>
            <person name="Reidenbach K.R."/>
            <person name="Rogers Y.H."/>
            <person name="Roth C.W."/>
            <person name="Schneider J.R."/>
            <person name="Schatz M."/>
            <person name="Shumway M."/>
            <person name="Stanke M."/>
            <person name="Stinson E.O."/>
            <person name="Tubio J.M."/>
            <person name="Vanzee J.P."/>
            <person name="Verjovski-Almeida S."/>
            <person name="Werner D."/>
            <person name="White O."/>
            <person name="Wyder S."/>
            <person name="Zeng Q."/>
            <person name="Zhao Q."/>
            <person name="Zhao Y."/>
            <person name="Hill C.A."/>
            <person name="Raikhel A.S."/>
            <person name="Soares M.B."/>
            <person name="Knudson D.L."/>
            <person name="Lee N.H."/>
            <person name="Galagan J."/>
            <person name="Salzberg S.L."/>
            <person name="Paulsen I.T."/>
            <person name="Dimopoulos G."/>
            <person name="Collins F.H."/>
            <person name="Birren B."/>
            <person name="Fraser-Liggett C.M."/>
            <person name="Severson D.W."/>
        </authorList>
    </citation>
    <scope>NUCLEOTIDE SEQUENCE [LARGE SCALE GENOMIC DNA]</scope>
    <source>
        <strain evidence="13">Liverpool</strain>
    </source>
</reference>
<keyword evidence="8" id="KW-0804">Transcription</keyword>
<keyword evidence="9" id="KW-0539">Nucleus</keyword>
<dbReference type="VEuPathDB" id="VectorBase:AAEL011911"/>
<accession>Q16NN9</accession>
<dbReference type="Proteomes" id="UP000682892">
    <property type="component" value="Unassembled WGS sequence"/>
</dbReference>
<dbReference type="InterPro" id="IPR013087">
    <property type="entry name" value="Znf_C2H2_type"/>
</dbReference>